<gene>
    <name evidence="2" type="ORF">XD93_0357</name>
</gene>
<feature type="domain" description="Methyltransferase type 12" evidence="1">
    <location>
        <begin position="55"/>
        <end position="151"/>
    </location>
</feature>
<dbReference type="InterPro" id="IPR029063">
    <property type="entry name" value="SAM-dependent_MTases_sf"/>
</dbReference>
<organism evidence="2 3">
    <name type="scientific">candidate division WS6 bacterium 34_10</name>
    <dbReference type="NCBI Taxonomy" id="1641389"/>
    <lineage>
        <taxon>Bacteria</taxon>
        <taxon>Candidatus Dojkabacteria</taxon>
    </lineage>
</organism>
<accession>A0A101HIA1</accession>
<evidence type="ECO:0000313" key="3">
    <source>
        <dbReference type="Proteomes" id="UP000053904"/>
    </source>
</evidence>
<dbReference type="AlphaFoldDB" id="A0A101HIA1"/>
<dbReference type="CDD" id="cd02440">
    <property type="entry name" value="AdoMet_MTases"/>
    <property type="match status" value="1"/>
</dbReference>
<dbReference type="SUPFAM" id="SSF53335">
    <property type="entry name" value="S-adenosyl-L-methionine-dependent methyltransferases"/>
    <property type="match status" value="1"/>
</dbReference>
<dbReference type="InterPro" id="IPR013217">
    <property type="entry name" value="Methyltransf_12"/>
</dbReference>
<protein>
    <recommendedName>
        <fullName evidence="1">Methyltransferase type 12 domain-containing protein</fullName>
    </recommendedName>
</protein>
<dbReference type="Pfam" id="PF08242">
    <property type="entry name" value="Methyltransf_12"/>
    <property type="match status" value="1"/>
</dbReference>
<dbReference type="Proteomes" id="UP000053904">
    <property type="component" value="Unassembled WGS sequence"/>
</dbReference>
<reference evidence="3" key="1">
    <citation type="journal article" date="2015" name="MBio">
        <title>Genome-Resolved Metagenomic Analysis Reveals Roles for Candidate Phyla and Other Microbial Community Members in Biogeochemical Transformations in Oil Reservoirs.</title>
        <authorList>
            <person name="Hu P."/>
            <person name="Tom L."/>
            <person name="Singh A."/>
            <person name="Thomas B.C."/>
            <person name="Baker B.J."/>
            <person name="Piceno Y.M."/>
            <person name="Andersen G.L."/>
            <person name="Banfield J.F."/>
        </authorList>
    </citation>
    <scope>NUCLEOTIDE SEQUENCE [LARGE SCALE GENOMIC DNA]</scope>
</reference>
<evidence type="ECO:0000259" key="1">
    <source>
        <dbReference type="Pfam" id="PF08242"/>
    </source>
</evidence>
<evidence type="ECO:0000313" key="2">
    <source>
        <dbReference type="EMBL" id="KUK77378.1"/>
    </source>
</evidence>
<dbReference type="EMBL" id="LGGO01000038">
    <property type="protein sequence ID" value="KUK77378.1"/>
    <property type="molecule type" value="Genomic_DNA"/>
</dbReference>
<dbReference type="Gene3D" id="3.40.50.150">
    <property type="entry name" value="Vaccinia Virus protein VP39"/>
    <property type="match status" value="1"/>
</dbReference>
<name>A0A101HIA1_9BACT</name>
<proteinExistence type="predicted"/>
<comment type="caution">
    <text evidence="2">The sequence shown here is derived from an EMBL/GenBank/DDBJ whole genome shotgun (WGS) entry which is preliminary data.</text>
</comment>
<sequence length="266" mass="31321">MKQAQISTLNHQYKDKVNSLTPFEIYLQYSSEKEVSIKCLHKILSRFKNNSLKILDVGSGDGTYLLKSLPEDKNLEITFLEPSEDPFSKLKKNTKDNSNYKCINQTFKEFYKNTNEKFDIVLASHLYHFTQKEYSIFISQLISLLNNTGTLIWIERGIDEIAEFKKKFKTKLLPNKYSDIWQPRNYKKALEILKKKSDKTELILNHSQLNFPDSDKLDEVIAIVEFYLNIDWISIPKEVQDEILEYISSKNRILQQEEGVIIYKKQ</sequence>